<keyword evidence="2" id="KW-0645">Protease</keyword>
<proteinExistence type="predicted"/>
<dbReference type="PANTHER" id="PTHR43421">
    <property type="entry name" value="METALLOPROTEASE PMBA"/>
    <property type="match status" value="1"/>
</dbReference>
<keyword evidence="2" id="KW-0378">Hydrolase</keyword>
<dbReference type="InterPro" id="IPR036059">
    <property type="entry name" value="TldD/PmbA_sf"/>
</dbReference>
<dbReference type="GO" id="GO:0008233">
    <property type="term" value="F:peptidase activity"/>
    <property type="evidence" value="ECO:0007669"/>
    <property type="project" value="UniProtKB-KW"/>
</dbReference>
<evidence type="ECO:0000313" key="2">
    <source>
        <dbReference type="EMBL" id="REG34371.1"/>
    </source>
</evidence>
<dbReference type="Pfam" id="PF19289">
    <property type="entry name" value="PmbA_TldD_3rd"/>
    <property type="match status" value="1"/>
</dbReference>
<dbReference type="InterPro" id="IPR045569">
    <property type="entry name" value="Metalloprtase-TldD/E_C"/>
</dbReference>
<feature type="domain" description="Metalloprotease TldD/E C-terminal" evidence="1">
    <location>
        <begin position="237"/>
        <end position="441"/>
    </location>
</feature>
<dbReference type="GO" id="GO:0006508">
    <property type="term" value="P:proteolysis"/>
    <property type="evidence" value="ECO:0007669"/>
    <property type="project" value="UniProtKB-KW"/>
</dbReference>
<gene>
    <name evidence="2" type="ORF">ATI61_103264</name>
</gene>
<dbReference type="PANTHER" id="PTHR43421:SF1">
    <property type="entry name" value="METALLOPROTEASE PMBA"/>
    <property type="match status" value="1"/>
</dbReference>
<dbReference type="Proteomes" id="UP000256345">
    <property type="component" value="Unassembled WGS sequence"/>
</dbReference>
<keyword evidence="3" id="KW-1185">Reference proteome</keyword>
<sequence>MPLTSGEPPGASGGEARGVLDALAEAARARLEAFSREHAGSRAELFLSEGRRLTLEYEASTGAFTLNQGGSLLAAARVWQGERSGFATLPVSGPEELSRVLTAAARRMSAGPAVSPLGPPVPDASSPLSFPELSAQRARERAEHLLGTVIPPGRVVQAALFAQSAARTVLVRGDGGLAHGGSSREEAFVRCETSRGAIVDAVASPLGASWPLESLRARLAEGVEALEGPAEAVDVNLPLVLRPAVAVPLVEALLWLLRGDGGASLPALVRAVGKKPFPSVLSVQDDPLHPLGTQQLAIDDEGVPVRALRLIEEGRLLGFLHSVGTAARLGVEPNGRGLRLEGTPPAPGPVNFFVVPRGDALPERYTELVARVETFTTMPRPGMVSLVAGGWEVHAGRRVRRVAPVDLSLPMPETFRTLQGVGMDLTFFPTAGGCGAPTLVFPPLLRG</sequence>
<name>A0ABX9K6L0_9BACT</name>
<protein>
    <submittedName>
        <fullName evidence="2">Zn-dependent protease</fullName>
    </submittedName>
</protein>
<comment type="caution">
    <text evidence="2">The sequence shown here is derived from an EMBL/GenBank/DDBJ whole genome shotgun (WGS) entry which is preliminary data.</text>
</comment>
<accession>A0ABX9K6L0</accession>
<dbReference type="SUPFAM" id="SSF111283">
    <property type="entry name" value="Putative modulator of DNA gyrase, PmbA/TldD"/>
    <property type="match status" value="1"/>
</dbReference>
<organism evidence="2 3">
    <name type="scientific">Archangium gephyra</name>
    <dbReference type="NCBI Taxonomy" id="48"/>
    <lineage>
        <taxon>Bacteria</taxon>
        <taxon>Pseudomonadati</taxon>
        <taxon>Myxococcota</taxon>
        <taxon>Myxococcia</taxon>
        <taxon>Myxococcales</taxon>
        <taxon>Cystobacterineae</taxon>
        <taxon>Archangiaceae</taxon>
        <taxon>Archangium</taxon>
    </lineage>
</organism>
<reference evidence="2 3" key="1">
    <citation type="submission" date="2018-08" db="EMBL/GenBank/DDBJ databases">
        <title>Genomic Encyclopedia of Archaeal and Bacterial Type Strains, Phase II (KMG-II): from individual species to whole genera.</title>
        <authorList>
            <person name="Goeker M."/>
        </authorList>
    </citation>
    <scope>NUCLEOTIDE SEQUENCE [LARGE SCALE GENOMIC DNA]</scope>
    <source>
        <strain evidence="2 3">DSM 2261</strain>
    </source>
</reference>
<dbReference type="InterPro" id="IPR047657">
    <property type="entry name" value="PmbA"/>
</dbReference>
<evidence type="ECO:0000313" key="3">
    <source>
        <dbReference type="Proteomes" id="UP000256345"/>
    </source>
</evidence>
<dbReference type="RefSeq" id="WP_047856100.1">
    <property type="nucleotide sequence ID" value="NZ_CP011509.1"/>
</dbReference>
<dbReference type="EMBL" id="QUMU01000003">
    <property type="protein sequence ID" value="REG34371.1"/>
    <property type="molecule type" value="Genomic_DNA"/>
</dbReference>
<evidence type="ECO:0000259" key="1">
    <source>
        <dbReference type="Pfam" id="PF19289"/>
    </source>
</evidence>